<feature type="binding site" description="axial binding residue" evidence="10 11">
    <location>
        <position position="126"/>
    </location>
    <ligand>
        <name>heme</name>
        <dbReference type="ChEBI" id="CHEBI:30413"/>
    </ligand>
    <ligandPart>
        <name>Fe</name>
        <dbReference type="ChEBI" id="CHEBI:18248"/>
    </ligandPart>
</feature>
<dbReference type="Proteomes" id="UP001165667">
    <property type="component" value="Unassembled WGS sequence"/>
</dbReference>
<keyword evidence="5 10" id="KW-0201">Cytochrome c-type biogenesis</keyword>
<keyword evidence="14" id="KW-1185">Reference proteome</keyword>
<feature type="region of interest" description="Disordered" evidence="12">
    <location>
        <begin position="140"/>
        <end position="164"/>
    </location>
</feature>
<dbReference type="GO" id="GO:0020037">
    <property type="term" value="F:heme binding"/>
    <property type="evidence" value="ECO:0007669"/>
    <property type="project" value="InterPro"/>
</dbReference>
<dbReference type="HAMAP" id="MF_01959">
    <property type="entry name" value="CcmE"/>
    <property type="match status" value="1"/>
</dbReference>
<keyword evidence="8 10" id="KW-0408">Iron</keyword>
<dbReference type="GO" id="GO:0017004">
    <property type="term" value="P:cytochrome complex assembly"/>
    <property type="evidence" value="ECO:0007669"/>
    <property type="project" value="UniProtKB-KW"/>
</dbReference>
<evidence type="ECO:0000256" key="11">
    <source>
        <dbReference type="PIRSR" id="PIRSR604329-50"/>
    </source>
</evidence>
<proteinExistence type="inferred from homology"/>
<protein>
    <recommendedName>
        <fullName evidence="10">Cytochrome c-type biogenesis protein CcmE</fullName>
    </recommendedName>
    <alternativeName>
        <fullName evidence="10">Cytochrome c maturation protein E</fullName>
    </alternativeName>
    <alternativeName>
        <fullName evidence="10">Heme chaperone CcmE</fullName>
    </alternativeName>
</protein>
<dbReference type="Pfam" id="PF03100">
    <property type="entry name" value="CcmE"/>
    <property type="match status" value="1"/>
</dbReference>
<keyword evidence="4 10" id="KW-0479">Metal-binding</keyword>
<evidence type="ECO:0000256" key="10">
    <source>
        <dbReference type="HAMAP-Rule" id="MF_01959"/>
    </source>
</evidence>
<feature type="topological domain" description="Extracellular" evidence="10">
    <location>
        <begin position="29"/>
        <end position="164"/>
    </location>
</feature>
<evidence type="ECO:0000256" key="6">
    <source>
        <dbReference type="ARBA" id="ARBA00022968"/>
    </source>
</evidence>
<evidence type="ECO:0000256" key="3">
    <source>
        <dbReference type="ARBA" id="ARBA00022692"/>
    </source>
</evidence>
<dbReference type="EMBL" id="JAMOIM010000001">
    <property type="protein sequence ID" value="MCW6506527.1"/>
    <property type="molecule type" value="Genomic_DNA"/>
</dbReference>
<dbReference type="NCBIfam" id="NF009731">
    <property type="entry name" value="PRK13254.1-5"/>
    <property type="match status" value="1"/>
</dbReference>
<sequence length="164" mass="17353">MTRKGRRLTLIGSAVGIAGVAAALVLFALRDSIVFFYAPTEVIGKALGPGTRLRLGGLVEQGSVKHINASTIRFTVTDLSKTVDVTFTGLLPDLFREGQGVVAEGTLDGPTSLRADAVLAKHDERYMPREVADKLKKQGLWREGEQASAQPVAGRAAMNAAPAP</sequence>
<dbReference type="PANTHER" id="PTHR34128:SF2">
    <property type="entry name" value="CYTOCHROME C-TYPE BIOGENESIS PROTEIN CCME HOMOLOG, MITOCHONDRIAL"/>
    <property type="match status" value="1"/>
</dbReference>
<evidence type="ECO:0000256" key="8">
    <source>
        <dbReference type="ARBA" id="ARBA00023004"/>
    </source>
</evidence>
<dbReference type="InterPro" id="IPR036127">
    <property type="entry name" value="CcmE-like_sf"/>
</dbReference>
<dbReference type="InterPro" id="IPR012340">
    <property type="entry name" value="NA-bd_OB-fold"/>
</dbReference>
<comment type="caution">
    <text evidence="13">The sequence shown here is derived from an EMBL/GenBank/DDBJ whole genome shotgun (WGS) entry which is preliminary data.</text>
</comment>
<keyword evidence="2 10" id="KW-0349">Heme</keyword>
<comment type="similarity">
    <text evidence="10">Belongs to the CcmE/CycJ family.</text>
</comment>
<keyword evidence="3 10" id="KW-0812">Transmembrane</keyword>
<evidence type="ECO:0000256" key="12">
    <source>
        <dbReference type="SAM" id="MobiDB-lite"/>
    </source>
</evidence>
<dbReference type="GO" id="GO:0005886">
    <property type="term" value="C:plasma membrane"/>
    <property type="evidence" value="ECO:0007669"/>
    <property type="project" value="UniProtKB-SubCell"/>
</dbReference>
<evidence type="ECO:0000256" key="5">
    <source>
        <dbReference type="ARBA" id="ARBA00022748"/>
    </source>
</evidence>
<dbReference type="RefSeq" id="WP_282582889.1">
    <property type="nucleotide sequence ID" value="NZ_JAMOIM010000001.1"/>
</dbReference>
<keyword evidence="10" id="KW-1003">Cell membrane</keyword>
<dbReference type="Gene3D" id="2.40.50.140">
    <property type="entry name" value="Nucleic acid-binding proteins"/>
    <property type="match status" value="1"/>
</dbReference>
<evidence type="ECO:0000313" key="13">
    <source>
        <dbReference type="EMBL" id="MCW6506527.1"/>
    </source>
</evidence>
<gene>
    <name evidence="10 13" type="primary">ccmE</name>
    <name evidence="10" type="synonym">cycJ</name>
    <name evidence="13" type="ORF">M8523_00645</name>
</gene>
<feature type="binding site" description="covalent" evidence="10 11">
    <location>
        <position position="122"/>
    </location>
    <ligand>
        <name>heme</name>
        <dbReference type="ChEBI" id="CHEBI:30413"/>
    </ligand>
</feature>
<dbReference type="SUPFAM" id="SSF82093">
    <property type="entry name" value="Heme chaperone CcmE"/>
    <property type="match status" value="1"/>
</dbReference>
<evidence type="ECO:0000256" key="1">
    <source>
        <dbReference type="ARBA" id="ARBA00004370"/>
    </source>
</evidence>
<evidence type="ECO:0000313" key="14">
    <source>
        <dbReference type="Proteomes" id="UP001165667"/>
    </source>
</evidence>
<evidence type="ECO:0000256" key="4">
    <source>
        <dbReference type="ARBA" id="ARBA00022723"/>
    </source>
</evidence>
<organism evidence="13 14">
    <name type="scientific">Lichenifustis flavocetrariae</name>
    <dbReference type="NCBI Taxonomy" id="2949735"/>
    <lineage>
        <taxon>Bacteria</taxon>
        <taxon>Pseudomonadati</taxon>
        <taxon>Pseudomonadota</taxon>
        <taxon>Alphaproteobacteria</taxon>
        <taxon>Hyphomicrobiales</taxon>
        <taxon>Lichenihabitantaceae</taxon>
        <taxon>Lichenifustis</taxon>
    </lineage>
</organism>
<comment type="subcellular location">
    <subcellularLocation>
        <location evidence="10">Cell membrane</location>
        <topology evidence="10">Single-pass type II membrane protein</topology>
    </subcellularLocation>
    <subcellularLocation>
        <location evidence="1">Membrane</location>
    </subcellularLocation>
</comment>
<dbReference type="GO" id="GO:0046872">
    <property type="term" value="F:metal ion binding"/>
    <property type="evidence" value="ECO:0007669"/>
    <property type="project" value="UniProtKB-KW"/>
</dbReference>
<feature type="topological domain" description="Cytoplasmic" evidence="10">
    <location>
        <begin position="1"/>
        <end position="7"/>
    </location>
</feature>
<comment type="function">
    <text evidence="10">Heme chaperone required for the biogenesis of c-type cytochromes. Transiently binds heme delivered by CcmC and transfers the heme to apo-cytochromes in a process facilitated by CcmF and CcmH.</text>
</comment>
<keyword evidence="9 10" id="KW-0472">Membrane</keyword>
<dbReference type="InterPro" id="IPR004329">
    <property type="entry name" value="CcmE"/>
</dbReference>
<keyword evidence="6 10" id="KW-0735">Signal-anchor</keyword>
<feature type="compositionally biased region" description="Low complexity" evidence="12">
    <location>
        <begin position="151"/>
        <end position="164"/>
    </location>
</feature>
<dbReference type="GO" id="GO:0017003">
    <property type="term" value="P:protein-heme linkage"/>
    <property type="evidence" value="ECO:0007669"/>
    <property type="project" value="UniProtKB-UniRule"/>
</dbReference>
<dbReference type="PANTHER" id="PTHR34128">
    <property type="entry name" value="CYTOCHROME C-TYPE BIOGENESIS PROTEIN CCME HOMOLOG, MITOCHONDRIAL"/>
    <property type="match status" value="1"/>
</dbReference>
<evidence type="ECO:0000256" key="2">
    <source>
        <dbReference type="ARBA" id="ARBA00022617"/>
    </source>
</evidence>
<dbReference type="AlphaFoldDB" id="A0AA42CKN1"/>
<keyword evidence="7 10" id="KW-1133">Transmembrane helix</keyword>
<name>A0AA42CKN1_9HYPH</name>
<dbReference type="NCBIfam" id="NF009727">
    <property type="entry name" value="PRK13254.1-1"/>
    <property type="match status" value="1"/>
</dbReference>
<evidence type="ECO:0000256" key="9">
    <source>
        <dbReference type="ARBA" id="ARBA00023136"/>
    </source>
</evidence>
<accession>A0AA42CKN1</accession>
<evidence type="ECO:0000256" key="7">
    <source>
        <dbReference type="ARBA" id="ARBA00022989"/>
    </source>
</evidence>
<reference evidence="13" key="1">
    <citation type="submission" date="2022-05" db="EMBL/GenBank/DDBJ databases">
        <authorList>
            <person name="Pankratov T."/>
        </authorList>
    </citation>
    <scope>NUCLEOTIDE SEQUENCE</scope>
    <source>
        <strain evidence="13">BP6-180914</strain>
    </source>
</reference>